<keyword evidence="4" id="KW-0274">FAD</keyword>
<dbReference type="InterPro" id="IPR023753">
    <property type="entry name" value="FAD/NAD-binding_dom"/>
</dbReference>
<comment type="similarity">
    <text evidence="2">Belongs to the NADH dehydrogenase family.</text>
</comment>
<keyword evidence="5" id="KW-0560">Oxidoreductase</keyword>
<evidence type="ECO:0000259" key="7">
    <source>
        <dbReference type="Pfam" id="PF07992"/>
    </source>
</evidence>
<keyword evidence="3" id="KW-0285">Flavoprotein</keyword>
<dbReference type="RefSeq" id="WP_185089405.1">
    <property type="nucleotide sequence ID" value="NZ_JACHJB010000004.1"/>
</dbReference>
<dbReference type="PANTHER" id="PTHR42913">
    <property type="entry name" value="APOPTOSIS-INDUCING FACTOR 1"/>
    <property type="match status" value="1"/>
</dbReference>
<dbReference type="SUPFAM" id="SSF51905">
    <property type="entry name" value="FAD/NAD(P)-binding domain"/>
    <property type="match status" value="1"/>
</dbReference>
<evidence type="ECO:0000256" key="5">
    <source>
        <dbReference type="ARBA" id="ARBA00023002"/>
    </source>
</evidence>
<dbReference type="AlphaFoldDB" id="A0A7X0F182"/>
<dbReference type="PANTHER" id="PTHR42913:SF3">
    <property type="entry name" value="64 KDA MITOCHONDRIAL NADH DEHYDROGENASE (EUROFUNG)"/>
    <property type="match status" value="1"/>
</dbReference>
<keyword evidence="9" id="KW-1185">Reference proteome</keyword>
<evidence type="ECO:0000256" key="2">
    <source>
        <dbReference type="ARBA" id="ARBA00005272"/>
    </source>
</evidence>
<evidence type="ECO:0000256" key="1">
    <source>
        <dbReference type="ARBA" id="ARBA00001974"/>
    </source>
</evidence>
<comment type="cofactor">
    <cofactor evidence="1">
        <name>FAD</name>
        <dbReference type="ChEBI" id="CHEBI:57692"/>
    </cofactor>
</comment>
<accession>A0A7X0F182</accession>
<evidence type="ECO:0000313" key="8">
    <source>
        <dbReference type="EMBL" id="MBB6351693.1"/>
    </source>
</evidence>
<dbReference type="GO" id="GO:0019646">
    <property type="term" value="P:aerobic electron transport chain"/>
    <property type="evidence" value="ECO:0007669"/>
    <property type="project" value="TreeGrafter"/>
</dbReference>
<name>A0A7X0F182_9ACTN</name>
<dbReference type="InterPro" id="IPR051169">
    <property type="entry name" value="NADH-Q_oxidoreductase"/>
</dbReference>
<organism evidence="8 9">
    <name type="scientific">Nonomuraea muscovyensis</name>
    <dbReference type="NCBI Taxonomy" id="1124761"/>
    <lineage>
        <taxon>Bacteria</taxon>
        <taxon>Bacillati</taxon>
        <taxon>Actinomycetota</taxon>
        <taxon>Actinomycetes</taxon>
        <taxon>Streptosporangiales</taxon>
        <taxon>Streptosporangiaceae</taxon>
        <taxon>Nonomuraea</taxon>
    </lineage>
</organism>
<proteinExistence type="inferred from homology"/>
<evidence type="ECO:0000256" key="4">
    <source>
        <dbReference type="ARBA" id="ARBA00022827"/>
    </source>
</evidence>
<dbReference type="Gene3D" id="3.50.50.100">
    <property type="match status" value="1"/>
</dbReference>
<sequence>MTHHIVIIGAGYAGLMAANRLTRRLSPGRARVTLINDGATFVERVRLHQVAAGHAVPGAAVPDLLRGAGFVQGRVTGIAPDRRELRLGSTTMTYDTLVYAAGSVAGLEGAAEHALTVSGADDTGRLRDRVSRLGAGGVLAVVGAGPTGIEVATELAERHPGLRVRLLTGEEPGVRWSPRARAHLRRVFDRLGVEVVTGAKVVEADASGARLADGRFVCSDAVVWTTGFRVPALAREAGLAVDGHGRVLVDETARSISHPDVYAIGDAAAVRGPGGRELRMACATALPVAGQAADAIVARLGGREPAPLRFAYVVQCVSLGRHDGLIQFVHTDDRPRAVTLTGRPAALVKELVVRGAFGFARRGVFPQLPGATRSSTRSEPSAATSANAPEASARR</sequence>
<evidence type="ECO:0000256" key="6">
    <source>
        <dbReference type="SAM" id="MobiDB-lite"/>
    </source>
</evidence>
<dbReference type="PRINTS" id="PR00469">
    <property type="entry name" value="PNDRDTASEII"/>
</dbReference>
<dbReference type="EMBL" id="JACHJB010000004">
    <property type="protein sequence ID" value="MBB6351693.1"/>
    <property type="molecule type" value="Genomic_DNA"/>
</dbReference>
<evidence type="ECO:0000256" key="3">
    <source>
        <dbReference type="ARBA" id="ARBA00022630"/>
    </source>
</evidence>
<dbReference type="GO" id="GO:0003955">
    <property type="term" value="F:NAD(P)H dehydrogenase (quinone) activity"/>
    <property type="evidence" value="ECO:0007669"/>
    <property type="project" value="TreeGrafter"/>
</dbReference>
<comment type="caution">
    <text evidence="8">The sequence shown here is derived from an EMBL/GenBank/DDBJ whole genome shotgun (WGS) entry which is preliminary data.</text>
</comment>
<dbReference type="PRINTS" id="PR00368">
    <property type="entry name" value="FADPNR"/>
</dbReference>
<protein>
    <submittedName>
        <fullName evidence="8">NADH dehydrogenase FAD-containing subunit</fullName>
    </submittedName>
</protein>
<evidence type="ECO:0000313" key="9">
    <source>
        <dbReference type="Proteomes" id="UP000583800"/>
    </source>
</evidence>
<feature type="compositionally biased region" description="Low complexity" evidence="6">
    <location>
        <begin position="378"/>
        <end position="395"/>
    </location>
</feature>
<feature type="region of interest" description="Disordered" evidence="6">
    <location>
        <begin position="368"/>
        <end position="395"/>
    </location>
</feature>
<dbReference type="Pfam" id="PF07992">
    <property type="entry name" value="Pyr_redox_2"/>
    <property type="match status" value="1"/>
</dbReference>
<dbReference type="Proteomes" id="UP000583800">
    <property type="component" value="Unassembled WGS sequence"/>
</dbReference>
<feature type="domain" description="FAD/NAD(P)-binding" evidence="7">
    <location>
        <begin position="4"/>
        <end position="273"/>
    </location>
</feature>
<dbReference type="InterPro" id="IPR036188">
    <property type="entry name" value="FAD/NAD-bd_sf"/>
</dbReference>
<gene>
    <name evidence="8" type="ORF">FHU36_008276</name>
</gene>
<reference evidence="8 9" key="1">
    <citation type="submission" date="2020-08" db="EMBL/GenBank/DDBJ databases">
        <title>Sequencing the genomes of 1000 actinobacteria strains.</title>
        <authorList>
            <person name="Klenk H.-P."/>
        </authorList>
    </citation>
    <scope>NUCLEOTIDE SEQUENCE [LARGE SCALE GENOMIC DNA]</scope>
    <source>
        <strain evidence="8 9">DSM 45913</strain>
    </source>
</reference>